<proteinExistence type="inferred from homology"/>
<dbReference type="AlphaFoldDB" id="A0A8J3HWG0"/>
<dbReference type="SUPFAM" id="SSF53067">
    <property type="entry name" value="Actin-like ATPase domain"/>
    <property type="match status" value="2"/>
</dbReference>
<feature type="domain" description="CHAD" evidence="3">
    <location>
        <begin position="350"/>
        <end position="479"/>
    </location>
</feature>
<evidence type="ECO:0000313" key="4">
    <source>
        <dbReference type="EMBL" id="GHO43276.1"/>
    </source>
</evidence>
<dbReference type="InterPro" id="IPR007899">
    <property type="entry name" value="CHAD_dom"/>
</dbReference>
<protein>
    <recommendedName>
        <fullName evidence="6">Exopolyphosphatase</fullName>
    </recommendedName>
</protein>
<accession>A0A8J3HWG0</accession>
<evidence type="ECO:0000313" key="5">
    <source>
        <dbReference type="Proteomes" id="UP000612362"/>
    </source>
</evidence>
<dbReference type="EMBL" id="BNJF01000001">
    <property type="protein sequence ID" value="GHO43276.1"/>
    <property type="molecule type" value="Genomic_DNA"/>
</dbReference>
<dbReference type="InterPro" id="IPR050273">
    <property type="entry name" value="GppA/Ppx_hydrolase"/>
</dbReference>
<evidence type="ECO:0000259" key="2">
    <source>
        <dbReference type="Pfam" id="PF02541"/>
    </source>
</evidence>
<dbReference type="InterPro" id="IPR043129">
    <property type="entry name" value="ATPase_NBD"/>
</dbReference>
<evidence type="ECO:0008006" key="6">
    <source>
        <dbReference type="Google" id="ProtNLM"/>
    </source>
</evidence>
<dbReference type="Gene3D" id="1.40.20.10">
    <property type="entry name" value="CHAD domain"/>
    <property type="match status" value="1"/>
</dbReference>
<dbReference type="RefSeq" id="WP_220192759.1">
    <property type="nucleotide sequence ID" value="NZ_BNJF01000001.1"/>
</dbReference>
<comment type="similarity">
    <text evidence="1">Belongs to the GppA/Ppx family.</text>
</comment>
<dbReference type="PANTHER" id="PTHR30005">
    <property type="entry name" value="EXOPOLYPHOSPHATASE"/>
    <property type="match status" value="1"/>
</dbReference>
<dbReference type="Proteomes" id="UP000612362">
    <property type="component" value="Unassembled WGS sequence"/>
</dbReference>
<dbReference type="Pfam" id="PF02541">
    <property type="entry name" value="Ppx-GppA"/>
    <property type="match status" value="1"/>
</dbReference>
<sequence>MSLQENAPTWAAIDIGSNTLQLVIARCQADDLDILIDAEDVVRLGQDVNAHGEITPAKRGEVVDILKRYRSQVSEHHAEAVFVVATEAVRKASNAPEFLDAVERAIGAKVQVVAGEIEALLTFFGASYEYLREQHTSPALAVMDLGGGSTELVTATGEQVNWLTSLPIGSGWLHDRYTRSDPPTEEERELSSIFLKTYLKGVRIKGKPKTLIATGGSAKTLMSLARASLGLDAQASCLSYMDVVRCDGILEALCADEITQRYGISEKRAGLLPSGVQIIKMLMLRLQMCELWISTHGIREGLLLAYARYGERWLEVLETQVQSLGRKRTRVSVGAEMLTETFMDTGRRLLSEGANRMSEWRDEVLKNEDIEAVHKMRVASRRLRAILDSYEGICDPKLFKKVYRLTKEMADMLGKARDTDVMILNLNATLEEVVSEQKAGIAWLLERLHVYRVEHQATLERYLNAFDERKFQHLIDTCIPKGGRHNGKG</sequence>
<dbReference type="Pfam" id="PF05235">
    <property type="entry name" value="CHAD"/>
    <property type="match status" value="1"/>
</dbReference>
<dbReference type="PANTHER" id="PTHR30005:SF0">
    <property type="entry name" value="RETROGRADE REGULATION PROTEIN 2"/>
    <property type="match status" value="1"/>
</dbReference>
<comment type="caution">
    <text evidence="4">The sequence shown here is derived from an EMBL/GenBank/DDBJ whole genome shotgun (WGS) entry which is preliminary data.</text>
</comment>
<feature type="domain" description="Ppx/GppA phosphatase N-terminal" evidence="2">
    <location>
        <begin position="23"/>
        <end position="305"/>
    </location>
</feature>
<dbReference type="InterPro" id="IPR003695">
    <property type="entry name" value="Ppx_GppA_N"/>
</dbReference>
<evidence type="ECO:0000259" key="3">
    <source>
        <dbReference type="Pfam" id="PF05235"/>
    </source>
</evidence>
<dbReference type="Gene3D" id="3.30.420.150">
    <property type="entry name" value="Exopolyphosphatase. Domain 2"/>
    <property type="match status" value="1"/>
</dbReference>
<dbReference type="CDD" id="cd24056">
    <property type="entry name" value="ASKHA_NBD_MtPPX1-like"/>
    <property type="match status" value="1"/>
</dbReference>
<name>A0A8J3HWG0_9CHLR</name>
<gene>
    <name evidence="4" type="ORF">KSX_14390</name>
</gene>
<dbReference type="Gene3D" id="3.30.420.40">
    <property type="match status" value="1"/>
</dbReference>
<evidence type="ECO:0000256" key="1">
    <source>
        <dbReference type="ARBA" id="ARBA00007125"/>
    </source>
</evidence>
<organism evidence="4 5">
    <name type="scientific">Ktedonospora formicarum</name>
    <dbReference type="NCBI Taxonomy" id="2778364"/>
    <lineage>
        <taxon>Bacteria</taxon>
        <taxon>Bacillati</taxon>
        <taxon>Chloroflexota</taxon>
        <taxon>Ktedonobacteria</taxon>
        <taxon>Ktedonobacterales</taxon>
        <taxon>Ktedonobacteraceae</taxon>
        <taxon>Ktedonospora</taxon>
    </lineage>
</organism>
<reference evidence="4" key="1">
    <citation type="submission" date="2020-10" db="EMBL/GenBank/DDBJ databases">
        <title>Taxonomic study of unclassified bacteria belonging to the class Ktedonobacteria.</title>
        <authorList>
            <person name="Yabe S."/>
            <person name="Wang C.M."/>
            <person name="Zheng Y."/>
            <person name="Sakai Y."/>
            <person name="Cavaletti L."/>
            <person name="Monciardini P."/>
            <person name="Donadio S."/>
        </authorList>
    </citation>
    <scope>NUCLEOTIDE SEQUENCE</scope>
    <source>
        <strain evidence="4">SOSP1-1</strain>
    </source>
</reference>
<dbReference type="InterPro" id="IPR038186">
    <property type="entry name" value="CHAD_dom_sf"/>
</dbReference>
<keyword evidence="5" id="KW-1185">Reference proteome</keyword>
<dbReference type="GO" id="GO:0016462">
    <property type="term" value="F:pyrophosphatase activity"/>
    <property type="evidence" value="ECO:0007669"/>
    <property type="project" value="TreeGrafter"/>
</dbReference>